<dbReference type="PANTHER" id="PTHR42973:SF7">
    <property type="entry name" value="FAD-BINDING PCMH-TYPE DOMAIN-CONTAINING PROTEIN"/>
    <property type="match status" value="1"/>
</dbReference>
<dbReference type="Pfam" id="PF01565">
    <property type="entry name" value="FAD_binding_4"/>
    <property type="match status" value="1"/>
</dbReference>
<keyword evidence="7" id="KW-1185">Reference proteome</keyword>
<name>A0A319D849_9EURO</name>
<dbReference type="Gene3D" id="3.40.462.20">
    <property type="match status" value="1"/>
</dbReference>
<evidence type="ECO:0000313" key="7">
    <source>
        <dbReference type="Proteomes" id="UP000247810"/>
    </source>
</evidence>
<keyword evidence="3" id="KW-0274">FAD</keyword>
<dbReference type="OrthoDB" id="363185at2759"/>
<feature type="domain" description="FAD-binding PCMH-type" evidence="5">
    <location>
        <begin position="43"/>
        <end position="209"/>
    </location>
</feature>
<dbReference type="VEuPathDB" id="FungiDB:BO71DRAFT_355395"/>
<dbReference type="GO" id="GO:0016491">
    <property type="term" value="F:oxidoreductase activity"/>
    <property type="evidence" value="ECO:0007669"/>
    <property type="project" value="UniProtKB-KW"/>
</dbReference>
<sequence>MADNVDAKLAALEAFLQDHPAIKFIPPSSPHYPAARKVFHDGRLDNPLAIIQPQSPTDVSTVIKYAKAHSIPFTIRAGGHNLEGRAIVEGALVIDLRAFTAVTVSSDRKSAIIQGGILQQELANKLWDEGLATPTGTIPSVGYVGWAMYGGYGPFSANWGLGVDQILGATVINPNGEIITADEDLLKGIRGAGGLFGVIVDITVKVYPIKSVLTGAIIFDSQDIKKSVIEFNAGYNKLLDAGIPKELTIQQAAFNSPHGRAYAALFTWSGSDTEEGLRWSEKITSLGTVIMNTVAPTTIPAHLAANAALIPPTMYGSSQTHSVRRITPEVAEKIGPILERMPSSPGTMFSVHESRGTSAEEKSHSVFGTREPHFMLEILGFATEAEGRAETEQWAAQAADEILQTDPGNVLPTAYLSLLNTLSAAPDDVLKKVFGSHVKEVLDLKEKVDPENVYSLMVPLLK</sequence>
<keyword evidence="4" id="KW-0560">Oxidoreductase</keyword>
<evidence type="ECO:0000256" key="3">
    <source>
        <dbReference type="ARBA" id="ARBA00022827"/>
    </source>
</evidence>
<reference evidence="6 7" key="1">
    <citation type="submission" date="2018-02" db="EMBL/GenBank/DDBJ databases">
        <title>The genomes of Aspergillus section Nigri reveals drivers in fungal speciation.</title>
        <authorList>
            <consortium name="DOE Joint Genome Institute"/>
            <person name="Vesth T.C."/>
            <person name="Nybo J."/>
            <person name="Theobald S."/>
            <person name="Brandl J."/>
            <person name="Frisvad J.C."/>
            <person name="Nielsen K.F."/>
            <person name="Lyhne E.K."/>
            <person name="Kogle M.E."/>
            <person name="Kuo A."/>
            <person name="Riley R."/>
            <person name="Clum A."/>
            <person name="Nolan M."/>
            <person name="Lipzen A."/>
            <person name="Salamov A."/>
            <person name="Henrissat B."/>
            <person name="Wiebenga A."/>
            <person name="De vries R.P."/>
            <person name="Grigoriev I.V."/>
            <person name="Mortensen U.H."/>
            <person name="Andersen M.R."/>
            <person name="Baker S.E."/>
        </authorList>
    </citation>
    <scope>NUCLEOTIDE SEQUENCE [LARGE SCALE GENOMIC DNA]</scope>
    <source>
        <strain evidence="6 7">CBS 707.79</strain>
    </source>
</reference>
<dbReference type="EMBL" id="KZ825893">
    <property type="protein sequence ID" value="PYH93440.1"/>
    <property type="molecule type" value="Genomic_DNA"/>
</dbReference>
<dbReference type="GO" id="GO:0071949">
    <property type="term" value="F:FAD binding"/>
    <property type="evidence" value="ECO:0007669"/>
    <property type="project" value="InterPro"/>
</dbReference>
<accession>A0A319D849</accession>
<dbReference type="PANTHER" id="PTHR42973">
    <property type="entry name" value="BINDING OXIDOREDUCTASE, PUTATIVE (AFU_ORTHOLOGUE AFUA_1G17690)-RELATED"/>
    <property type="match status" value="1"/>
</dbReference>
<proteinExistence type="inferred from homology"/>
<dbReference type="STRING" id="1448320.A0A319D849"/>
<protein>
    <submittedName>
        <fullName evidence="6">D-lactate dehydrogenase</fullName>
    </submittedName>
</protein>
<evidence type="ECO:0000313" key="6">
    <source>
        <dbReference type="EMBL" id="PYH93440.1"/>
    </source>
</evidence>
<dbReference type="Proteomes" id="UP000247810">
    <property type="component" value="Unassembled WGS sequence"/>
</dbReference>
<comment type="similarity">
    <text evidence="1">Belongs to the oxygen-dependent FAD-linked oxidoreductase family.</text>
</comment>
<dbReference type="AlphaFoldDB" id="A0A319D849"/>
<organism evidence="6 7">
    <name type="scientific">Aspergillus ellipticus CBS 707.79</name>
    <dbReference type="NCBI Taxonomy" id="1448320"/>
    <lineage>
        <taxon>Eukaryota</taxon>
        <taxon>Fungi</taxon>
        <taxon>Dikarya</taxon>
        <taxon>Ascomycota</taxon>
        <taxon>Pezizomycotina</taxon>
        <taxon>Eurotiomycetes</taxon>
        <taxon>Eurotiomycetidae</taxon>
        <taxon>Eurotiales</taxon>
        <taxon>Aspergillaceae</taxon>
        <taxon>Aspergillus</taxon>
        <taxon>Aspergillus subgen. Circumdati</taxon>
    </lineage>
</organism>
<dbReference type="InterPro" id="IPR016166">
    <property type="entry name" value="FAD-bd_PCMH"/>
</dbReference>
<dbReference type="InterPro" id="IPR036318">
    <property type="entry name" value="FAD-bd_PCMH-like_sf"/>
</dbReference>
<evidence type="ECO:0000256" key="1">
    <source>
        <dbReference type="ARBA" id="ARBA00005466"/>
    </source>
</evidence>
<dbReference type="Gene3D" id="3.30.43.10">
    <property type="entry name" value="Uridine Diphospho-n-acetylenolpyruvylglucosamine Reductase, domain 2"/>
    <property type="match status" value="1"/>
</dbReference>
<evidence type="ECO:0000259" key="5">
    <source>
        <dbReference type="PROSITE" id="PS51387"/>
    </source>
</evidence>
<dbReference type="InterPro" id="IPR050416">
    <property type="entry name" value="FAD-linked_Oxidoreductase"/>
</dbReference>
<evidence type="ECO:0000256" key="4">
    <source>
        <dbReference type="ARBA" id="ARBA00023002"/>
    </source>
</evidence>
<keyword evidence="2" id="KW-0285">Flavoprotein</keyword>
<dbReference type="PROSITE" id="PS51387">
    <property type="entry name" value="FAD_PCMH"/>
    <property type="match status" value="1"/>
</dbReference>
<evidence type="ECO:0000256" key="2">
    <source>
        <dbReference type="ARBA" id="ARBA00022630"/>
    </source>
</evidence>
<gene>
    <name evidence="6" type="ORF">BO71DRAFT_355395</name>
</gene>
<dbReference type="InterPro" id="IPR016169">
    <property type="entry name" value="FAD-bd_PCMH_sub2"/>
</dbReference>
<dbReference type="InterPro" id="IPR016167">
    <property type="entry name" value="FAD-bd_PCMH_sub1"/>
</dbReference>
<dbReference type="Gene3D" id="3.30.465.10">
    <property type="match status" value="1"/>
</dbReference>
<dbReference type="InterPro" id="IPR006094">
    <property type="entry name" value="Oxid_FAD_bind_N"/>
</dbReference>
<dbReference type="SUPFAM" id="SSF56176">
    <property type="entry name" value="FAD-binding/transporter-associated domain-like"/>
    <property type="match status" value="1"/>
</dbReference>